<evidence type="ECO:0000313" key="1">
    <source>
        <dbReference type="EMBL" id="CED92447.1"/>
    </source>
</evidence>
<sequence length="139" mass="16002">MFREKMPEKAPQAYAEGPTSCTVYAIASSQAVENMDTQPVLSYNIGMAIHYSESADKHHVPHEEIEYAIFHPINKQQIDGRRGEVTFVFVGRRHELSRGFLEVMVALKPSGRLVVFHAMELTDQWRWLLYAPGHTEWEE</sequence>
<organism evidence="1">
    <name type="scientific">Actinomyces succiniciruminis</name>
    <dbReference type="NCBI Taxonomy" id="1522002"/>
    <lineage>
        <taxon>Bacteria</taxon>
        <taxon>Bacillati</taxon>
        <taxon>Actinomycetota</taxon>
        <taxon>Actinomycetes</taxon>
        <taxon>Actinomycetales</taxon>
        <taxon>Actinomycetaceae</taxon>
        <taxon>Actinomyces</taxon>
    </lineage>
</organism>
<proteinExistence type="predicted"/>
<accession>A0A1L7REE8</accession>
<dbReference type="AlphaFoldDB" id="A0A1L7REE8"/>
<protein>
    <submittedName>
        <fullName evidence="1">Uncharacterized protein</fullName>
    </submittedName>
</protein>
<gene>
    <name evidence="1" type="ORF">AAM4_2615</name>
</gene>
<reference evidence="1" key="1">
    <citation type="submission" date="2014-07" db="EMBL/GenBank/DDBJ databases">
        <authorList>
            <person name="Zhang J.E."/>
            <person name="Yang H."/>
            <person name="Guo J."/>
            <person name="Deng Z."/>
            <person name="Luo H."/>
            <person name="Luo M."/>
            <person name="Zhao B."/>
        </authorList>
    </citation>
    <scope>NUCLEOTIDE SEQUENCE</scope>
    <source>
        <strain evidence="1">AM4</strain>
    </source>
</reference>
<dbReference type="EMBL" id="LK995540">
    <property type="protein sequence ID" value="CED92447.1"/>
    <property type="molecule type" value="Genomic_DNA"/>
</dbReference>
<name>A0A1L7REE8_9ACTO</name>